<dbReference type="PROSITE" id="PS51186">
    <property type="entry name" value="GNAT"/>
    <property type="match status" value="1"/>
</dbReference>
<keyword evidence="2" id="KW-0012">Acyltransferase</keyword>
<name>A0A1H8JRP9_9BACI</name>
<evidence type="ECO:0000259" key="3">
    <source>
        <dbReference type="PROSITE" id="PS51186"/>
    </source>
</evidence>
<feature type="domain" description="N-acetyltransferase" evidence="3">
    <location>
        <begin position="1"/>
        <end position="164"/>
    </location>
</feature>
<keyword evidence="5" id="KW-1185">Reference proteome</keyword>
<dbReference type="RefSeq" id="WP_091495112.1">
    <property type="nucleotide sequence ID" value="NZ_FODJ01000002.1"/>
</dbReference>
<dbReference type="Gene3D" id="3.40.630.30">
    <property type="match status" value="1"/>
</dbReference>
<keyword evidence="1 4" id="KW-0808">Transferase</keyword>
<evidence type="ECO:0000256" key="1">
    <source>
        <dbReference type="ARBA" id="ARBA00022679"/>
    </source>
</evidence>
<accession>A0A1H8JRP9</accession>
<dbReference type="InterPro" id="IPR016181">
    <property type="entry name" value="Acyl_CoA_acyltransferase"/>
</dbReference>
<dbReference type="InterPro" id="IPR050832">
    <property type="entry name" value="Bact_Acetyltransf"/>
</dbReference>
<dbReference type="AlphaFoldDB" id="A0A1H8JRP9"/>
<dbReference type="Pfam" id="PF00583">
    <property type="entry name" value="Acetyltransf_1"/>
    <property type="match status" value="1"/>
</dbReference>
<dbReference type="InterPro" id="IPR000182">
    <property type="entry name" value="GNAT_dom"/>
</dbReference>
<dbReference type="OrthoDB" id="9796381at2"/>
<protein>
    <submittedName>
        <fullName evidence="4">Acetyltransferase (GNAT) domain-containing protein</fullName>
    </submittedName>
</protein>
<sequence length="164" mass="18890">MIRLATAFDMSEIMTLISKVVKVMNSQGSQQWHEGYPAEADYAKDIKRGELFVLEENGVVLGICTISKRGHEEYHLIKWTQPYSAFTIKRLAIDPEYRGKGLANQFFKYAGKLAEQSGIATLNTDTFWNNTNAQALFKRNGFHYIQSRQDPQTMNTLHYFEKKL</sequence>
<dbReference type="EMBL" id="FODJ01000002">
    <property type="protein sequence ID" value="SEN82878.1"/>
    <property type="molecule type" value="Genomic_DNA"/>
</dbReference>
<proteinExistence type="predicted"/>
<evidence type="ECO:0000313" key="5">
    <source>
        <dbReference type="Proteomes" id="UP000199300"/>
    </source>
</evidence>
<dbReference type="CDD" id="cd04301">
    <property type="entry name" value="NAT_SF"/>
    <property type="match status" value="1"/>
</dbReference>
<dbReference type="PANTHER" id="PTHR43877">
    <property type="entry name" value="AMINOALKYLPHOSPHONATE N-ACETYLTRANSFERASE-RELATED-RELATED"/>
    <property type="match status" value="1"/>
</dbReference>
<reference evidence="4 5" key="1">
    <citation type="submission" date="2016-10" db="EMBL/GenBank/DDBJ databases">
        <authorList>
            <person name="de Groot N.N."/>
        </authorList>
    </citation>
    <scope>NUCLEOTIDE SEQUENCE [LARGE SCALE GENOMIC DNA]</scope>
    <source>
        <strain evidence="4 5">CGMCC 1.10434</strain>
    </source>
</reference>
<dbReference type="Proteomes" id="UP000199300">
    <property type="component" value="Unassembled WGS sequence"/>
</dbReference>
<organism evidence="4 5">
    <name type="scientific">Amphibacillus marinus</name>
    <dbReference type="NCBI Taxonomy" id="872970"/>
    <lineage>
        <taxon>Bacteria</taxon>
        <taxon>Bacillati</taxon>
        <taxon>Bacillota</taxon>
        <taxon>Bacilli</taxon>
        <taxon>Bacillales</taxon>
        <taxon>Bacillaceae</taxon>
        <taxon>Amphibacillus</taxon>
    </lineage>
</organism>
<gene>
    <name evidence="4" type="ORF">SAMN04488134_10240</name>
</gene>
<dbReference type="SUPFAM" id="SSF55729">
    <property type="entry name" value="Acyl-CoA N-acyltransferases (Nat)"/>
    <property type="match status" value="1"/>
</dbReference>
<evidence type="ECO:0000313" key="4">
    <source>
        <dbReference type="EMBL" id="SEN82878.1"/>
    </source>
</evidence>
<dbReference type="STRING" id="872970.SAMN04488134_10240"/>
<evidence type="ECO:0000256" key="2">
    <source>
        <dbReference type="ARBA" id="ARBA00023315"/>
    </source>
</evidence>
<dbReference type="GO" id="GO:0016747">
    <property type="term" value="F:acyltransferase activity, transferring groups other than amino-acyl groups"/>
    <property type="evidence" value="ECO:0007669"/>
    <property type="project" value="InterPro"/>
</dbReference>